<proteinExistence type="inferred from homology"/>
<keyword evidence="5 9" id="KW-0812">Transmembrane</keyword>
<evidence type="ECO:0000256" key="8">
    <source>
        <dbReference type="SAM" id="MobiDB-lite"/>
    </source>
</evidence>
<protein>
    <submittedName>
        <fullName evidence="10">Iron complex transport system permease protein</fullName>
    </submittedName>
</protein>
<dbReference type="Pfam" id="PF01032">
    <property type="entry name" value="FecCD"/>
    <property type="match status" value="1"/>
</dbReference>
<evidence type="ECO:0000256" key="2">
    <source>
        <dbReference type="ARBA" id="ARBA00007935"/>
    </source>
</evidence>
<organism evidence="10 11">
    <name type="scientific">Parafrankia irregularis</name>
    <dbReference type="NCBI Taxonomy" id="795642"/>
    <lineage>
        <taxon>Bacteria</taxon>
        <taxon>Bacillati</taxon>
        <taxon>Actinomycetota</taxon>
        <taxon>Actinomycetes</taxon>
        <taxon>Frankiales</taxon>
        <taxon>Frankiaceae</taxon>
        <taxon>Parafrankia</taxon>
    </lineage>
</organism>
<comment type="subcellular location">
    <subcellularLocation>
        <location evidence="1">Cell membrane</location>
        <topology evidence="1">Multi-pass membrane protein</topology>
    </subcellularLocation>
</comment>
<dbReference type="GO" id="GO:0033214">
    <property type="term" value="P:siderophore-iron import into cell"/>
    <property type="evidence" value="ECO:0007669"/>
    <property type="project" value="TreeGrafter"/>
</dbReference>
<feature type="transmembrane region" description="Helical" evidence="9">
    <location>
        <begin position="203"/>
        <end position="226"/>
    </location>
</feature>
<evidence type="ECO:0000256" key="5">
    <source>
        <dbReference type="ARBA" id="ARBA00022692"/>
    </source>
</evidence>
<feature type="transmembrane region" description="Helical" evidence="9">
    <location>
        <begin position="362"/>
        <end position="382"/>
    </location>
</feature>
<comment type="similarity">
    <text evidence="2">Belongs to the binding-protein-dependent transport system permease family. FecCD subfamily.</text>
</comment>
<dbReference type="CDD" id="cd06550">
    <property type="entry name" value="TM_ABC_iron-siderophores_like"/>
    <property type="match status" value="1"/>
</dbReference>
<dbReference type="Gene3D" id="1.10.3470.10">
    <property type="entry name" value="ABC transporter involved in vitamin B12 uptake, BtuC"/>
    <property type="match status" value="1"/>
</dbReference>
<dbReference type="PANTHER" id="PTHR30472">
    <property type="entry name" value="FERRIC ENTEROBACTIN TRANSPORT SYSTEM PERMEASE PROTEIN"/>
    <property type="match status" value="1"/>
</dbReference>
<accession>A0A0S4QMM5</accession>
<feature type="transmembrane region" description="Helical" evidence="9">
    <location>
        <begin position="292"/>
        <end position="322"/>
    </location>
</feature>
<reference evidence="11" key="1">
    <citation type="submission" date="2015-11" db="EMBL/GenBank/DDBJ databases">
        <authorList>
            <person name="Varghese N."/>
        </authorList>
    </citation>
    <scope>NUCLEOTIDE SEQUENCE [LARGE SCALE GENOMIC DNA]</scope>
    <source>
        <strain evidence="11">DSM 45899</strain>
    </source>
</reference>
<dbReference type="PANTHER" id="PTHR30472:SF41">
    <property type="entry name" value="TRANSPORT SYSTEM PERMEASE PROTEIN"/>
    <property type="match status" value="1"/>
</dbReference>
<evidence type="ECO:0000256" key="3">
    <source>
        <dbReference type="ARBA" id="ARBA00022448"/>
    </source>
</evidence>
<feature type="transmembrane region" description="Helical" evidence="9">
    <location>
        <begin position="51"/>
        <end position="77"/>
    </location>
</feature>
<dbReference type="AlphaFoldDB" id="A0A0S4QMM5"/>
<keyword evidence="7 9" id="KW-0472">Membrane</keyword>
<evidence type="ECO:0000256" key="7">
    <source>
        <dbReference type="ARBA" id="ARBA00023136"/>
    </source>
</evidence>
<name>A0A0S4QMM5_9ACTN</name>
<dbReference type="Proteomes" id="UP000198802">
    <property type="component" value="Unassembled WGS sequence"/>
</dbReference>
<dbReference type="SUPFAM" id="SSF81345">
    <property type="entry name" value="ABC transporter involved in vitamin B12 uptake, BtuC"/>
    <property type="match status" value="1"/>
</dbReference>
<dbReference type="GO" id="GO:0022857">
    <property type="term" value="F:transmembrane transporter activity"/>
    <property type="evidence" value="ECO:0007669"/>
    <property type="project" value="InterPro"/>
</dbReference>
<evidence type="ECO:0000313" key="10">
    <source>
        <dbReference type="EMBL" id="CUU56816.1"/>
    </source>
</evidence>
<keyword evidence="4" id="KW-1003">Cell membrane</keyword>
<keyword evidence="11" id="KW-1185">Reference proteome</keyword>
<dbReference type="EMBL" id="FAOZ01000009">
    <property type="protein sequence ID" value="CUU56816.1"/>
    <property type="molecule type" value="Genomic_DNA"/>
</dbReference>
<keyword evidence="6 9" id="KW-1133">Transmembrane helix</keyword>
<feature type="compositionally biased region" description="Low complexity" evidence="8">
    <location>
        <begin position="15"/>
        <end position="42"/>
    </location>
</feature>
<keyword evidence="3" id="KW-0813">Transport</keyword>
<feature type="transmembrane region" description="Helical" evidence="9">
    <location>
        <begin position="334"/>
        <end position="356"/>
    </location>
</feature>
<gene>
    <name evidence="10" type="ORF">Ga0074812_10935</name>
</gene>
<evidence type="ECO:0000256" key="1">
    <source>
        <dbReference type="ARBA" id="ARBA00004651"/>
    </source>
</evidence>
<dbReference type="GO" id="GO:0005886">
    <property type="term" value="C:plasma membrane"/>
    <property type="evidence" value="ECO:0007669"/>
    <property type="project" value="UniProtKB-SubCell"/>
</dbReference>
<sequence length="392" mass="39162">MTALFRSAAEASSNPVASPGAATTPPATSVTSTSRATAGSQSVAGRRRARAAVVLGGLVAGLVAMFLLALAVGSVSIPLDETLRVLVGNEPHDPRWTVVIREIRLPRALTAALAGAALGVAGLQMQTLFRNPLADPYSLGVSSGASFGVAAVVAGVGGSAGVFTAGVAGSGRFGVVVAAAVGAAAVLGAVLVLAQWVRSVVTLLVIGVILNSAVSSLVSLLLTWTAPERAVQYWIWSLGSFSGTSNSDLAVFTPIVGVGLGVALLTVKPLNALLLGENYARTLGLRLRRVRVVTLVGASVLAGSVTAFCGPVAFLGIAVPHIARRLLGSADHRLLVPGTLLTGALVALACSIAAQLPGTDQVLPINVVTSLLGAPIVIAVLLRARAAAAGAA</sequence>
<evidence type="ECO:0000313" key="11">
    <source>
        <dbReference type="Proteomes" id="UP000198802"/>
    </source>
</evidence>
<dbReference type="InterPro" id="IPR037294">
    <property type="entry name" value="ABC_BtuC-like"/>
</dbReference>
<feature type="transmembrane region" description="Helical" evidence="9">
    <location>
        <begin position="175"/>
        <end position="197"/>
    </location>
</feature>
<evidence type="ECO:0000256" key="6">
    <source>
        <dbReference type="ARBA" id="ARBA00022989"/>
    </source>
</evidence>
<evidence type="ECO:0000256" key="4">
    <source>
        <dbReference type="ARBA" id="ARBA00022475"/>
    </source>
</evidence>
<feature type="region of interest" description="Disordered" evidence="8">
    <location>
        <begin position="9"/>
        <end position="42"/>
    </location>
</feature>
<evidence type="ECO:0000256" key="9">
    <source>
        <dbReference type="SAM" id="Phobius"/>
    </source>
</evidence>
<dbReference type="InterPro" id="IPR000522">
    <property type="entry name" value="ABC_transptr_permease_BtuC"/>
</dbReference>
<feature type="transmembrane region" description="Helical" evidence="9">
    <location>
        <begin position="145"/>
        <end position="168"/>
    </location>
</feature>
<feature type="transmembrane region" description="Helical" evidence="9">
    <location>
        <begin position="247"/>
        <end position="267"/>
    </location>
</feature>